<name>A0A6M1T3U0_9BACT</name>
<dbReference type="Gene3D" id="3.40.630.10">
    <property type="entry name" value="Zn peptidases"/>
    <property type="match status" value="1"/>
</dbReference>
<dbReference type="PROSITE" id="PS50106">
    <property type="entry name" value="PDZ"/>
    <property type="match status" value="1"/>
</dbReference>
<evidence type="ECO:0000259" key="2">
    <source>
        <dbReference type="PROSITE" id="PS50106"/>
    </source>
</evidence>
<dbReference type="Gene3D" id="2.30.42.10">
    <property type="match status" value="1"/>
</dbReference>
<keyword evidence="4" id="KW-1185">Reference proteome</keyword>
<evidence type="ECO:0000313" key="4">
    <source>
        <dbReference type="Proteomes" id="UP000473278"/>
    </source>
</evidence>
<accession>A0A6M1T3U0</accession>
<dbReference type="AlphaFoldDB" id="A0A6M1T3U0"/>
<dbReference type="InterPro" id="IPR036034">
    <property type="entry name" value="PDZ_sf"/>
</dbReference>
<keyword evidence="1" id="KW-0732">Signal</keyword>
<comment type="caution">
    <text evidence="3">The sequence shown here is derived from an EMBL/GenBank/DDBJ whole genome shotgun (WGS) entry which is preliminary data.</text>
</comment>
<dbReference type="SMART" id="SM00228">
    <property type="entry name" value="PDZ"/>
    <property type="match status" value="1"/>
</dbReference>
<dbReference type="SUPFAM" id="SSF53187">
    <property type="entry name" value="Zn-dependent exopeptidases"/>
    <property type="match status" value="1"/>
</dbReference>
<dbReference type="RefSeq" id="WP_165142790.1">
    <property type="nucleotide sequence ID" value="NZ_JAALLT010000004.1"/>
</dbReference>
<feature type="domain" description="PDZ" evidence="2">
    <location>
        <begin position="343"/>
        <end position="422"/>
    </location>
</feature>
<feature type="signal peptide" evidence="1">
    <location>
        <begin position="1"/>
        <end position="22"/>
    </location>
</feature>
<proteinExistence type="predicted"/>
<evidence type="ECO:0000256" key="1">
    <source>
        <dbReference type="SAM" id="SignalP"/>
    </source>
</evidence>
<dbReference type="CDD" id="cd05663">
    <property type="entry name" value="M28_like_PA_PDZ_associated"/>
    <property type="match status" value="1"/>
</dbReference>
<feature type="chain" id="PRO_5026904626" evidence="1">
    <location>
        <begin position="23"/>
        <end position="430"/>
    </location>
</feature>
<dbReference type="Proteomes" id="UP000473278">
    <property type="component" value="Unassembled WGS sequence"/>
</dbReference>
<protein>
    <submittedName>
        <fullName evidence="3">M28 family peptidase</fullName>
    </submittedName>
</protein>
<dbReference type="PANTHER" id="PTHR12147">
    <property type="entry name" value="METALLOPEPTIDASE M28 FAMILY MEMBER"/>
    <property type="match status" value="1"/>
</dbReference>
<dbReference type="SUPFAM" id="SSF50156">
    <property type="entry name" value="PDZ domain-like"/>
    <property type="match status" value="1"/>
</dbReference>
<reference evidence="3 4" key="1">
    <citation type="submission" date="2020-02" db="EMBL/GenBank/DDBJ databases">
        <title>Balneolaceae bacterium YR4-1, complete genome.</title>
        <authorList>
            <person name="Li Y."/>
            <person name="Wu S."/>
        </authorList>
    </citation>
    <scope>NUCLEOTIDE SEQUENCE [LARGE SCALE GENOMIC DNA]</scope>
    <source>
        <strain evidence="3 4">YR4-1</strain>
    </source>
</reference>
<dbReference type="InterPro" id="IPR045175">
    <property type="entry name" value="M28_fam"/>
</dbReference>
<dbReference type="GO" id="GO:0008235">
    <property type="term" value="F:metalloexopeptidase activity"/>
    <property type="evidence" value="ECO:0007669"/>
    <property type="project" value="InterPro"/>
</dbReference>
<dbReference type="Pfam" id="PF13180">
    <property type="entry name" value="PDZ_2"/>
    <property type="match status" value="1"/>
</dbReference>
<dbReference type="Pfam" id="PF04389">
    <property type="entry name" value="Peptidase_M28"/>
    <property type="match status" value="1"/>
</dbReference>
<organism evidence="3 4">
    <name type="scientific">Halalkalibaculum roseum</name>
    <dbReference type="NCBI Taxonomy" id="2709311"/>
    <lineage>
        <taxon>Bacteria</taxon>
        <taxon>Pseudomonadati</taxon>
        <taxon>Balneolota</taxon>
        <taxon>Balneolia</taxon>
        <taxon>Balneolales</taxon>
        <taxon>Balneolaceae</taxon>
        <taxon>Halalkalibaculum</taxon>
    </lineage>
</organism>
<dbReference type="EMBL" id="JAALLT010000004">
    <property type="protein sequence ID" value="NGP77407.1"/>
    <property type="molecule type" value="Genomic_DNA"/>
</dbReference>
<gene>
    <name evidence="3" type="ORF">G3570_12235</name>
</gene>
<evidence type="ECO:0000313" key="3">
    <source>
        <dbReference type="EMBL" id="NGP77407.1"/>
    </source>
</evidence>
<sequence length="430" mass="47161">MKSFQHVLICLGFSILFIQCTAENTESEFRPEITPSDIKNHITFLASDDLAGRETGTAGEAKAAGYIADQFDKFGLLPAGDESTYFQEFRVNMSVLNNPHRGDTSRSGVTFPDEERITRNVVAVLEGSEEPDSYLVLGAHYDHLGTGKFGSLYNRDTTSIHNGADDNASGTAGLLELAHYFSEHPTQRSLVFIAFSGEEMGLLGSRHFVENPTVPLDQTVAMINMDMIGRLNSNKLLIFGTGSSPGWDSLITKANTDTLDIETIPDGTGASDHTSFYNKEIPVLHYFTDTHADYHRPSDDTDYINAEGQDRVLEHVKRLIVAIDSRSDEVLPYSEAPVTQNRDVTMSGVTMGVTPDYGFSGKGMRITGVSGGGPADRAGLKSGDVIIRLADTELEDIYTYMEVLNTLEEGEQTTVTVLRDGEEQTIDIRF</sequence>
<dbReference type="InterPro" id="IPR001478">
    <property type="entry name" value="PDZ"/>
</dbReference>
<dbReference type="GO" id="GO:0006508">
    <property type="term" value="P:proteolysis"/>
    <property type="evidence" value="ECO:0007669"/>
    <property type="project" value="InterPro"/>
</dbReference>
<dbReference type="PANTHER" id="PTHR12147:SF26">
    <property type="entry name" value="PEPTIDASE M28 DOMAIN-CONTAINING PROTEIN"/>
    <property type="match status" value="1"/>
</dbReference>
<dbReference type="InterPro" id="IPR007484">
    <property type="entry name" value="Peptidase_M28"/>
</dbReference>